<name>A0A2N3I6G7_9BACT</name>
<accession>A0A2N3I6G7</accession>
<keyword evidence="4" id="KW-1185">Reference proteome</keyword>
<evidence type="ECO:0000313" key="4">
    <source>
        <dbReference type="Proteomes" id="UP000233535"/>
    </source>
</evidence>
<organism evidence="3 4">
    <name type="scientific">Labilibaculum filiforme</name>
    <dbReference type="NCBI Taxonomy" id="1940526"/>
    <lineage>
        <taxon>Bacteria</taxon>
        <taxon>Pseudomonadati</taxon>
        <taxon>Bacteroidota</taxon>
        <taxon>Bacteroidia</taxon>
        <taxon>Marinilabiliales</taxon>
        <taxon>Marinifilaceae</taxon>
        <taxon>Labilibaculum</taxon>
    </lineage>
</organism>
<evidence type="ECO:0000259" key="1">
    <source>
        <dbReference type="Pfam" id="PF10592"/>
    </source>
</evidence>
<evidence type="ECO:0008006" key="5">
    <source>
        <dbReference type="Google" id="ProtNLM"/>
    </source>
</evidence>
<dbReference type="Pfam" id="PF22879">
    <property type="entry name" value="AIPR_N"/>
    <property type="match status" value="1"/>
</dbReference>
<feature type="domain" description="Abortive infection phage resistance protein N-terminal" evidence="2">
    <location>
        <begin position="51"/>
        <end position="166"/>
    </location>
</feature>
<evidence type="ECO:0000313" key="3">
    <source>
        <dbReference type="EMBL" id="PKQ65912.1"/>
    </source>
</evidence>
<dbReference type="AlphaFoldDB" id="A0A2N3I6G7"/>
<dbReference type="InterPro" id="IPR018891">
    <property type="entry name" value="AIPR_C"/>
</dbReference>
<dbReference type="InterPro" id="IPR055101">
    <property type="entry name" value="AIPR_N"/>
</dbReference>
<sequence length="882" mass="100889">MKKKNIDMEIDEYFNYRSELLDRSKDDDGFVSEPLLLSEVMPSLLDAKLVDSEDVSNSYNISSVDNSKVNAYQVNESGERLQIFIIDEKSFDLTIKKKDLLISQKSDYDFQFKRSVRFINKAIKGHLNEGLQDSDPSRPLITHLSSSEGAHQFDVVEVFLISATATVSLRTASATPKRFDFEDEEIKISYNKGLEKVAKNLLIKKRLIDLNFLYNVLISEGNREALVVDFENVFGKKIETIKAADESNFESYLCVFPASIIAGLYKNYSSRLLEKNVRSFLQFRGVNQGIKDTIRKEPEKFIAYNNGLTITATEGDIIEESGRLFIKSLKDFQIVNGGQTTATIYFSEKDGLDISKVNVMAKINVAKESTIDELEELISNISTFSNAQSRVSKVDLRSRNPQLVQLKGLTESVVTPSGKKWFFERAKGEFSTMLRIAGTRKAVIQKDFPSDKRFSKEQLAKYYTAWGEKPFVVKKGGEKVFRAFIEELSGDGVKKKPLQIDRTFYEELIAKMILFRVLEKTYGQGKNSMGQIRSAVVPYTLSILYKFTDGARQTNDFDLLKIWKEERLENDLLSYLTQLLELVNNLIKKYALSDDIGEYSKKSELWDAILSSVEIKSFMNSSDSNTILLKYALSEKEKTKRLKARKGAIPVDFSFISANALIHANGVDYYRKIASLYVGELNVNEERKLSVIIASILQFKDLDKSYLDFEKQLINRIRIDRPEIFDKLPQDKFLQLYDTLDYIIKKYNLIIDNNGDLVSEFKKIETIAEAKGLKYTSVINEIGKQFYEGTEPNIKQLDYASHCLLKEEPSNKNKEININAVELSELVLRRMVEWDALSNVLSVKERNYVADFAYGLKSLTSFHERNVKKHLNKLIISGFKIN</sequence>
<gene>
    <name evidence="3" type="ORF">BZG02_02605</name>
</gene>
<evidence type="ECO:0000259" key="2">
    <source>
        <dbReference type="Pfam" id="PF22879"/>
    </source>
</evidence>
<proteinExistence type="predicted"/>
<dbReference type="EMBL" id="MVDD01000001">
    <property type="protein sequence ID" value="PKQ65912.1"/>
    <property type="molecule type" value="Genomic_DNA"/>
</dbReference>
<comment type="caution">
    <text evidence="3">The sequence shown here is derived from an EMBL/GenBank/DDBJ whole genome shotgun (WGS) entry which is preliminary data.</text>
</comment>
<feature type="domain" description="Abortive phage infection protein C-terminal" evidence="1">
    <location>
        <begin position="273"/>
        <end position="589"/>
    </location>
</feature>
<reference evidence="3 4" key="1">
    <citation type="journal article" date="2017" name="Front. Microbiol.">
        <title>Labilibaculum manganireducens gen. nov., sp. nov. and Labilibaculum filiforme sp. nov., Novel Bacteroidetes Isolated from Subsurface Sediments of the Baltic Sea.</title>
        <authorList>
            <person name="Vandieken V."/>
            <person name="Marshall I.P."/>
            <person name="Niemann H."/>
            <person name="Engelen B."/>
            <person name="Cypionka H."/>
        </authorList>
    </citation>
    <scope>NUCLEOTIDE SEQUENCE [LARGE SCALE GENOMIC DNA]</scope>
    <source>
        <strain evidence="3 4">59.16B</strain>
    </source>
</reference>
<protein>
    <recommendedName>
        <fullName evidence="5">Abortive phage infection protein</fullName>
    </recommendedName>
</protein>
<dbReference type="Pfam" id="PF10592">
    <property type="entry name" value="AIPR"/>
    <property type="match status" value="1"/>
</dbReference>
<dbReference type="Proteomes" id="UP000233535">
    <property type="component" value="Unassembled WGS sequence"/>
</dbReference>